<dbReference type="EMBL" id="JRGF01000001">
    <property type="protein sequence ID" value="KHE42952.1"/>
    <property type="molecule type" value="Genomic_DNA"/>
</dbReference>
<evidence type="ECO:0000256" key="2">
    <source>
        <dbReference type="SAM" id="SignalP"/>
    </source>
</evidence>
<dbReference type="Pfam" id="PF12984">
    <property type="entry name" value="DUF3868"/>
    <property type="match status" value="1"/>
</dbReference>
<keyword evidence="1" id="KW-0472">Membrane</keyword>
<reference evidence="4 5" key="1">
    <citation type="submission" date="2014-09" db="EMBL/GenBank/DDBJ databases">
        <title>Alistipes sp. 627, sp. nov., a novel member of the family Rikenellaceae isolated from human faeces.</title>
        <authorList>
            <person name="Shkoporov A.N."/>
            <person name="Chaplin A.V."/>
            <person name="Motuzova O.V."/>
            <person name="Kafarskaia L.I."/>
            <person name="Khokhlova E.V."/>
            <person name="Efimov B.A."/>
        </authorList>
    </citation>
    <scope>NUCLEOTIDE SEQUENCE [LARGE SCALE GENOMIC DNA]</scope>
    <source>
        <strain evidence="4 5">627</strain>
    </source>
</reference>
<keyword evidence="5" id="KW-1185">Reference proteome</keyword>
<keyword evidence="2" id="KW-0732">Signal</keyword>
<evidence type="ECO:0000259" key="3">
    <source>
        <dbReference type="PROSITE" id="PS51123"/>
    </source>
</evidence>
<dbReference type="Pfam" id="PF00691">
    <property type="entry name" value="OmpA"/>
    <property type="match status" value="1"/>
</dbReference>
<evidence type="ECO:0000256" key="1">
    <source>
        <dbReference type="PROSITE-ProRule" id="PRU00473"/>
    </source>
</evidence>
<dbReference type="InterPro" id="IPR006665">
    <property type="entry name" value="OmpA-like"/>
</dbReference>
<gene>
    <name evidence="4" type="ORF">LG35_00320</name>
</gene>
<dbReference type="Gene3D" id="1.25.40.10">
    <property type="entry name" value="Tetratricopeptide repeat domain"/>
    <property type="match status" value="1"/>
</dbReference>
<dbReference type="RefSeq" id="WP_035471157.1">
    <property type="nucleotide sequence ID" value="NZ_JRGF01000001.1"/>
</dbReference>
<dbReference type="Gene3D" id="3.30.1330.60">
    <property type="entry name" value="OmpA-like domain"/>
    <property type="match status" value="1"/>
</dbReference>
<proteinExistence type="predicted"/>
<evidence type="ECO:0000313" key="5">
    <source>
        <dbReference type="Proteomes" id="UP000030889"/>
    </source>
</evidence>
<dbReference type="PROSITE" id="PS51123">
    <property type="entry name" value="OMPA_2"/>
    <property type="match status" value="1"/>
</dbReference>
<sequence length="496" mass="56532">MKYRYCTLLLILACCSAAAHAQKSGKEITYLPAVEIRDGAVEKEAREVRLTMTVDLSEMRLRTQHTMALTPVLVSRDGSREAAFPPIVVDGKTRNNVYLRARRLESVELPPYHDGEAQVIIRRRNGREQIYDYAASLPYQRWMLEGRIEMREQVYGCVNCGEGEAEALLMPRVLPEFIPEYRLDTIAPEPEPVKVRAETRTARLQFRQDSYRIIPDYKNNRAELDTVSNSIRLVKENDDVKITGIFITGYASPEGSEAHNLTLSENRAKALADYIRRHDAIEADMLHVAWMGEDWEGLVRELDNYPELLGRDRILELIERYPDNRDYCDLQFQRLQPAEIYQRLLNEVYPALRRNEYRIEYNVRNFNIEEARRMVRERPDLLSLTEMYKVAASYGKGTPGYEEVMAAAARCFPYEPAVLNDRALDAMAAGHYAEAVELLEGVASADEPVLLNTLGVAYAGAGEPYKAESAFLRASEAGCRDAAHNLQQVRGVIDQL</sequence>
<accession>A0ABR4YL17</accession>
<evidence type="ECO:0000313" key="4">
    <source>
        <dbReference type="EMBL" id="KHE42952.1"/>
    </source>
</evidence>
<feature type="domain" description="OmpA-like" evidence="3">
    <location>
        <begin position="193"/>
        <end position="323"/>
    </location>
</feature>
<feature type="chain" id="PRO_5046972821" description="OmpA-like domain-containing protein" evidence="2">
    <location>
        <begin position="22"/>
        <end position="496"/>
    </location>
</feature>
<dbReference type="Proteomes" id="UP000030889">
    <property type="component" value="Unassembled WGS sequence"/>
</dbReference>
<dbReference type="InterPro" id="IPR024480">
    <property type="entry name" value="DUF3868"/>
</dbReference>
<dbReference type="InterPro" id="IPR011990">
    <property type="entry name" value="TPR-like_helical_dom_sf"/>
</dbReference>
<dbReference type="InterPro" id="IPR036737">
    <property type="entry name" value="OmpA-like_sf"/>
</dbReference>
<organism evidence="4 5">
    <name type="scientific">Alistipes inops</name>
    <dbReference type="NCBI Taxonomy" id="1501391"/>
    <lineage>
        <taxon>Bacteria</taxon>
        <taxon>Pseudomonadati</taxon>
        <taxon>Bacteroidota</taxon>
        <taxon>Bacteroidia</taxon>
        <taxon>Bacteroidales</taxon>
        <taxon>Rikenellaceae</taxon>
        <taxon>Alistipes</taxon>
    </lineage>
</organism>
<name>A0ABR4YL17_9BACT</name>
<protein>
    <recommendedName>
        <fullName evidence="3">OmpA-like domain-containing protein</fullName>
    </recommendedName>
</protein>
<feature type="signal peptide" evidence="2">
    <location>
        <begin position="1"/>
        <end position="21"/>
    </location>
</feature>
<dbReference type="SUPFAM" id="SSF103088">
    <property type="entry name" value="OmpA-like"/>
    <property type="match status" value="1"/>
</dbReference>
<comment type="caution">
    <text evidence="4">The sequence shown here is derived from an EMBL/GenBank/DDBJ whole genome shotgun (WGS) entry which is preliminary data.</text>
</comment>